<name>A0A0H4W3L2_9BACT</name>
<keyword evidence="2" id="KW-1185">Reference proteome</keyword>
<dbReference type="KEGG" id="ruf:TH63_04300"/>
<gene>
    <name evidence="1" type="ORF">TH63_04300</name>
</gene>
<accession>A0A0H4W3L2</accession>
<dbReference type="PATRIC" id="fig|1379910.4.peg.937"/>
<reference evidence="1 2" key="1">
    <citation type="submission" date="2015-01" db="EMBL/GenBank/DDBJ databases">
        <title>Rufibacter sp./DG31D/ whole genome sequencing.</title>
        <authorList>
            <person name="Kim M.K."/>
            <person name="Srinivasan S."/>
            <person name="Lee J.-J."/>
        </authorList>
    </citation>
    <scope>NUCLEOTIDE SEQUENCE [LARGE SCALE GENOMIC DNA]</scope>
    <source>
        <strain evidence="1 2">DG31D</strain>
    </source>
</reference>
<protein>
    <submittedName>
        <fullName evidence="1">Uncharacterized protein</fullName>
    </submittedName>
</protein>
<proteinExistence type="predicted"/>
<sequence>MYQILIFILVSVIPISQRKEKLSGEYVIKYDHQYYLDDNSIIFSDSTYSKKLKNGGIVKGTIRYSHSTIYLQDNFSTQRIEISLADILKDTLSFSTVETDPRKHSPPNASYLHISKIFGKIIKVK</sequence>
<dbReference type="Proteomes" id="UP000036458">
    <property type="component" value="Chromosome"/>
</dbReference>
<evidence type="ECO:0000313" key="1">
    <source>
        <dbReference type="EMBL" id="AKQ45026.1"/>
    </source>
</evidence>
<organism evidence="1 2">
    <name type="scientific">Rufibacter radiotolerans</name>
    <dbReference type="NCBI Taxonomy" id="1379910"/>
    <lineage>
        <taxon>Bacteria</taxon>
        <taxon>Pseudomonadati</taxon>
        <taxon>Bacteroidota</taxon>
        <taxon>Cytophagia</taxon>
        <taxon>Cytophagales</taxon>
        <taxon>Hymenobacteraceae</taxon>
        <taxon>Rufibacter</taxon>
    </lineage>
</organism>
<evidence type="ECO:0000313" key="2">
    <source>
        <dbReference type="Proteomes" id="UP000036458"/>
    </source>
</evidence>
<dbReference type="STRING" id="1379910.TH63_04300"/>
<dbReference type="AlphaFoldDB" id="A0A0H4W3L2"/>
<dbReference type="EMBL" id="CP010777">
    <property type="protein sequence ID" value="AKQ45026.1"/>
    <property type="molecule type" value="Genomic_DNA"/>
</dbReference>